<proteinExistence type="predicted"/>
<dbReference type="AlphaFoldDB" id="A0A839GR49"/>
<name>A0A839GR49_9BACT</name>
<dbReference type="EMBL" id="JACJIQ010000005">
    <property type="protein sequence ID" value="MBA9076878.1"/>
    <property type="molecule type" value="Genomic_DNA"/>
</dbReference>
<keyword evidence="2" id="KW-1185">Reference proteome</keyword>
<comment type="caution">
    <text evidence="1">The sequence shown here is derived from an EMBL/GenBank/DDBJ whole genome shotgun (WGS) entry which is preliminary data.</text>
</comment>
<evidence type="ECO:0000313" key="2">
    <source>
        <dbReference type="Proteomes" id="UP000563094"/>
    </source>
</evidence>
<dbReference type="Proteomes" id="UP000563094">
    <property type="component" value="Unassembled WGS sequence"/>
</dbReference>
<gene>
    <name evidence="1" type="ORF">FHS90_001586</name>
</gene>
<reference evidence="1 2" key="1">
    <citation type="submission" date="2020-08" db="EMBL/GenBank/DDBJ databases">
        <title>Genomic Encyclopedia of Type Strains, Phase IV (KMG-IV): sequencing the most valuable type-strain genomes for metagenomic binning, comparative biology and taxonomic classification.</title>
        <authorList>
            <person name="Goeker M."/>
        </authorList>
    </citation>
    <scope>NUCLEOTIDE SEQUENCE [LARGE SCALE GENOMIC DNA]</scope>
    <source>
        <strain evidence="1 2">DSM 29854</strain>
    </source>
</reference>
<organism evidence="1 2">
    <name type="scientific">Rufibacter quisquiliarum</name>
    <dbReference type="NCBI Taxonomy" id="1549639"/>
    <lineage>
        <taxon>Bacteria</taxon>
        <taxon>Pseudomonadati</taxon>
        <taxon>Bacteroidota</taxon>
        <taxon>Cytophagia</taxon>
        <taxon>Cytophagales</taxon>
        <taxon>Hymenobacteraceae</taxon>
        <taxon>Rufibacter</taxon>
    </lineage>
</organism>
<accession>A0A839GR49</accession>
<sequence>MYFQIANPVELIAFFTRAEIPLLRGIGVGSTAAAIIPTGSSLPVKANPFLACFLKNRPKTGFAKS</sequence>
<evidence type="ECO:0000313" key="1">
    <source>
        <dbReference type="EMBL" id="MBA9076878.1"/>
    </source>
</evidence>
<protein>
    <submittedName>
        <fullName evidence="1">Uncharacterized protein</fullName>
    </submittedName>
</protein>